<evidence type="ECO:0008006" key="2">
    <source>
        <dbReference type="Google" id="ProtNLM"/>
    </source>
</evidence>
<feature type="non-terminal residue" evidence="1">
    <location>
        <position position="1"/>
    </location>
</feature>
<dbReference type="NCBIfam" id="NF012211">
    <property type="entry name" value="tand_rpt_95"/>
    <property type="match status" value="2"/>
</dbReference>
<protein>
    <recommendedName>
        <fullName evidence="2">Cadherin domain-containing protein</fullName>
    </recommendedName>
</protein>
<reference evidence="1" key="1">
    <citation type="submission" date="2018-05" db="EMBL/GenBank/DDBJ databases">
        <authorList>
            <person name="Lanie J.A."/>
            <person name="Ng W.-L."/>
            <person name="Kazmierczak K.M."/>
            <person name="Andrzejewski T.M."/>
            <person name="Davidsen T.M."/>
            <person name="Wayne K.J."/>
            <person name="Tettelin H."/>
            <person name="Glass J.I."/>
            <person name="Rusch D."/>
            <person name="Podicherti R."/>
            <person name="Tsui H.-C.T."/>
            <person name="Winkler M.E."/>
        </authorList>
    </citation>
    <scope>NUCLEOTIDE SEQUENCE</scope>
</reference>
<dbReference type="AlphaFoldDB" id="A0A382ZAU2"/>
<accession>A0A382ZAU2</accession>
<name>A0A382ZAU2_9ZZZZ</name>
<gene>
    <name evidence="1" type="ORF">METZ01_LOCUS445173</name>
</gene>
<dbReference type="Gene3D" id="2.60.40.2810">
    <property type="match status" value="2"/>
</dbReference>
<sequence length="258" mass="28477">DNQGYESNSATGSIIINYIDDTPVASSIELNVDEDQELLITLVGSDVDTDDSNLSFNITQEPNYGQVAPIQRLTDQYNYIPNSNFYGLDTLKYNVSDGTSESEEAEVTIIVNSINDLPTATIDNNILELDENSSVSGTIIIDDIDGDLIHLEILQEPSNGQITTFDSVSGSFTYEPNDYFSGNDNFSVYAVEDDDSDAKSEVLNITFITNDVNYNPIAFNQTISMFEDEMLSFNMSGQDIDGDILSFNLIEFPDSFEG</sequence>
<feature type="non-terminal residue" evidence="1">
    <location>
        <position position="258"/>
    </location>
</feature>
<dbReference type="Pfam" id="PF17963">
    <property type="entry name" value="Big_9"/>
    <property type="match status" value="2"/>
</dbReference>
<evidence type="ECO:0000313" key="1">
    <source>
        <dbReference type="EMBL" id="SVD92319.1"/>
    </source>
</evidence>
<organism evidence="1">
    <name type="scientific">marine metagenome</name>
    <dbReference type="NCBI Taxonomy" id="408172"/>
    <lineage>
        <taxon>unclassified sequences</taxon>
        <taxon>metagenomes</taxon>
        <taxon>ecological metagenomes</taxon>
    </lineage>
</organism>
<dbReference type="EMBL" id="UINC01182225">
    <property type="protein sequence ID" value="SVD92319.1"/>
    <property type="molecule type" value="Genomic_DNA"/>
</dbReference>
<proteinExistence type="predicted"/>